<gene>
    <name evidence="2" type="ORF">Rhe02_50430</name>
</gene>
<dbReference type="EMBL" id="BONY01000032">
    <property type="protein sequence ID" value="GIH06976.1"/>
    <property type="molecule type" value="Genomic_DNA"/>
</dbReference>
<keyword evidence="3" id="KW-1185">Reference proteome</keyword>
<dbReference type="AlphaFoldDB" id="A0A8J3QAK1"/>
<dbReference type="InterPro" id="IPR025877">
    <property type="entry name" value="MobA-like_NTP_Trfase"/>
</dbReference>
<feature type="domain" description="MobA-like NTP transferase" evidence="1">
    <location>
        <begin position="8"/>
        <end position="169"/>
    </location>
</feature>
<dbReference type="Pfam" id="PF12804">
    <property type="entry name" value="NTP_transf_3"/>
    <property type="match status" value="1"/>
</dbReference>
<dbReference type="Gene3D" id="3.90.550.10">
    <property type="entry name" value="Spore Coat Polysaccharide Biosynthesis Protein SpsA, Chain A"/>
    <property type="match status" value="1"/>
</dbReference>
<proteinExistence type="predicted"/>
<sequence>MGVTTITGLVLAAGGGRRFGGPKALARLHGSPLAQRAVALMREGGCEDIYIVLGAQASRVVETVDLGDAVVVDNPDWESGIGSSLRAGLAALPPAAAAAVVVLVDQPLIGAEAIRRVIQAHLTGAAIAVATYGGQFGHPVLLSRPTWAGVAQLAQGDTGARAYLRTHPEQVIEVACDETGSPADVDTPDDLAALQQKH</sequence>
<organism evidence="2 3">
    <name type="scientific">Rhizocola hellebori</name>
    <dbReference type="NCBI Taxonomy" id="1392758"/>
    <lineage>
        <taxon>Bacteria</taxon>
        <taxon>Bacillati</taxon>
        <taxon>Actinomycetota</taxon>
        <taxon>Actinomycetes</taxon>
        <taxon>Micromonosporales</taxon>
        <taxon>Micromonosporaceae</taxon>
        <taxon>Rhizocola</taxon>
    </lineage>
</organism>
<name>A0A8J3QAK1_9ACTN</name>
<evidence type="ECO:0000259" key="1">
    <source>
        <dbReference type="Pfam" id="PF12804"/>
    </source>
</evidence>
<dbReference type="SUPFAM" id="SSF53448">
    <property type="entry name" value="Nucleotide-diphospho-sugar transferases"/>
    <property type="match status" value="1"/>
</dbReference>
<accession>A0A8J3QAK1</accession>
<dbReference type="CDD" id="cd04182">
    <property type="entry name" value="GT_2_like_f"/>
    <property type="match status" value="1"/>
</dbReference>
<evidence type="ECO:0000313" key="2">
    <source>
        <dbReference type="EMBL" id="GIH06976.1"/>
    </source>
</evidence>
<dbReference type="PANTHER" id="PTHR43777">
    <property type="entry name" value="MOLYBDENUM COFACTOR CYTIDYLYLTRANSFERASE"/>
    <property type="match status" value="1"/>
</dbReference>
<dbReference type="PANTHER" id="PTHR43777:SF1">
    <property type="entry name" value="MOLYBDENUM COFACTOR CYTIDYLYLTRANSFERASE"/>
    <property type="match status" value="1"/>
</dbReference>
<comment type="caution">
    <text evidence="2">The sequence shown here is derived from an EMBL/GenBank/DDBJ whole genome shotgun (WGS) entry which is preliminary data.</text>
</comment>
<dbReference type="Proteomes" id="UP000612899">
    <property type="component" value="Unassembled WGS sequence"/>
</dbReference>
<protein>
    <submittedName>
        <fullName evidence="2">4-diphosphocytidyl-2C-methyl-D-erythritol synthase</fullName>
    </submittedName>
</protein>
<dbReference type="InterPro" id="IPR029044">
    <property type="entry name" value="Nucleotide-diphossugar_trans"/>
</dbReference>
<dbReference type="RefSeq" id="WP_203910782.1">
    <property type="nucleotide sequence ID" value="NZ_BONY01000032.1"/>
</dbReference>
<dbReference type="GO" id="GO:0016779">
    <property type="term" value="F:nucleotidyltransferase activity"/>
    <property type="evidence" value="ECO:0007669"/>
    <property type="project" value="UniProtKB-ARBA"/>
</dbReference>
<evidence type="ECO:0000313" key="3">
    <source>
        <dbReference type="Proteomes" id="UP000612899"/>
    </source>
</evidence>
<reference evidence="2" key="1">
    <citation type="submission" date="2021-01" db="EMBL/GenBank/DDBJ databases">
        <title>Whole genome shotgun sequence of Rhizocola hellebori NBRC 109834.</title>
        <authorList>
            <person name="Komaki H."/>
            <person name="Tamura T."/>
        </authorList>
    </citation>
    <scope>NUCLEOTIDE SEQUENCE</scope>
    <source>
        <strain evidence="2">NBRC 109834</strain>
    </source>
</reference>